<dbReference type="EMBL" id="BAAAQF010000005">
    <property type="protein sequence ID" value="GAA1673761.1"/>
    <property type="molecule type" value="Genomic_DNA"/>
</dbReference>
<dbReference type="Gene3D" id="2.60.120.10">
    <property type="entry name" value="Jelly Rolls"/>
    <property type="match status" value="1"/>
</dbReference>
<accession>A0ABP4SQZ2</accession>
<dbReference type="SUPFAM" id="SSF51182">
    <property type="entry name" value="RmlC-like cupins"/>
    <property type="match status" value="1"/>
</dbReference>
<dbReference type="Proteomes" id="UP001499851">
    <property type="component" value="Unassembled WGS sequence"/>
</dbReference>
<comment type="caution">
    <text evidence="2">The sequence shown here is derived from an EMBL/GenBank/DDBJ whole genome shotgun (WGS) entry which is preliminary data.</text>
</comment>
<dbReference type="InterPro" id="IPR011051">
    <property type="entry name" value="RmlC_Cupin_sf"/>
</dbReference>
<reference evidence="3" key="1">
    <citation type="journal article" date="2019" name="Int. J. Syst. Evol. Microbiol.">
        <title>The Global Catalogue of Microorganisms (GCM) 10K type strain sequencing project: providing services to taxonomists for standard genome sequencing and annotation.</title>
        <authorList>
            <consortium name="The Broad Institute Genomics Platform"/>
            <consortium name="The Broad Institute Genome Sequencing Center for Infectious Disease"/>
            <person name="Wu L."/>
            <person name="Ma J."/>
        </authorList>
    </citation>
    <scope>NUCLEOTIDE SEQUENCE [LARGE SCALE GENOMIC DNA]</scope>
    <source>
        <strain evidence="3">JCM 16001</strain>
    </source>
</reference>
<dbReference type="RefSeq" id="WP_344485283.1">
    <property type="nucleotide sequence ID" value="NZ_BAAAQF010000005.1"/>
</dbReference>
<evidence type="ECO:0000313" key="3">
    <source>
        <dbReference type="Proteomes" id="UP001499851"/>
    </source>
</evidence>
<proteinExistence type="predicted"/>
<keyword evidence="3" id="KW-1185">Reference proteome</keyword>
<dbReference type="InterPro" id="IPR013096">
    <property type="entry name" value="Cupin_2"/>
</dbReference>
<protein>
    <submittedName>
        <fullName evidence="2">Cupin domain-containing protein</fullName>
    </submittedName>
</protein>
<evidence type="ECO:0000259" key="1">
    <source>
        <dbReference type="Pfam" id="PF07883"/>
    </source>
</evidence>
<name>A0ABP4SQZ2_9ACTN</name>
<sequence length="241" mass="25475">MTGFPGGTAVSIVSVYDWPTADGQAGGTPHFHTASTEGYVVTGGTGAVETLSGDGYERRDLARGTVLWFTPGTVHRLVNLSGDLQLVVVMSNAGIPEAGDAVFTFPDEVLHDPEAYDAAATAPAAPGLTDAERGEATRARRDLAVEGYLALRERVLQEGADAMRPVWDRAARIVADRTETWRKLWAGGPKAQADATGDHLDALARAESAHLCDAHVGSAGDAVGKWGMCGRLETWDLRPHS</sequence>
<dbReference type="Pfam" id="PF07883">
    <property type="entry name" value="Cupin_2"/>
    <property type="match status" value="1"/>
</dbReference>
<gene>
    <name evidence="2" type="ORF">GCM10009830_20140</name>
</gene>
<organism evidence="2 3">
    <name type="scientific">Glycomyces endophyticus</name>
    <dbReference type="NCBI Taxonomy" id="480996"/>
    <lineage>
        <taxon>Bacteria</taxon>
        <taxon>Bacillati</taxon>
        <taxon>Actinomycetota</taxon>
        <taxon>Actinomycetes</taxon>
        <taxon>Glycomycetales</taxon>
        <taxon>Glycomycetaceae</taxon>
        <taxon>Glycomyces</taxon>
    </lineage>
</organism>
<feature type="domain" description="Cupin type-2" evidence="1">
    <location>
        <begin position="23"/>
        <end position="89"/>
    </location>
</feature>
<dbReference type="InterPro" id="IPR014710">
    <property type="entry name" value="RmlC-like_jellyroll"/>
</dbReference>
<evidence type="ECO:0000313" key="2">
    <source>
        <dbReference type="EMBL" id="GAA1673761.1"/>
    </source>
</evidence>